<evidence type="ECO:0000313" key="2">
    <source>
        <dbReference type="Proteomes" id="UP000805704"/>
    </source>
</evidence>
<evidence type="ECO:0000313" key="1">
    <source>
        <dbReference type="EMBL" id="KAG8001705.1"/>
    </source>
</evidence>
<accession>A0ACB7EHU9</accession>
<protein>
    <submittedName>
        <fullName evidence="1">Interleukin-1 receptor accessory protein</fullName>
    </submittedName>
</protein>
<name>A0ACB7EHU9_NIBAL</name>
<comment type="caution">
    <text evidence="1">The sequence shown here is derived from an EMBL/GenBank/DDBJ whole genome shotgun (WGS) entry which is preliminary data.</text>
</comment>
<dbReference type="Proteomes" id="UP000805704">
    <property type="component" value="Chromosome 6"/>
</dbReference>
<dbReference type="EMBL" id="CM024794">
    <property type="protein sequence ID" value="KAG8001705.1"/>
    <property type="molecule type" value="Genomic_DNA"/>
</dbReference>
<gene>
    <name evidence="1" type="primary">IL1RAP.3</name>
    <name evidence="1" type="ORF">GBF38_002720</name>
</gene>
<sequence>MRGEEQGGEERRREETGGGEETGGDRRGEETGGDRRGEERRQGRRQEETGERGGDRRGKERRREETGEERRREETGEETAEAGEERRQERRGERQGRRPELSTASKTGGVIWKSFGVLRLQICIFRVETEAEADVFGQFPEFSHPLSSSGGSLRVCKDLTCYDWGESREGAVSVLDGEVGWLSCPLFSHPSVYNYTTGHDLFWYHLPEGQDLEQPIKYSTRLSKDRHQLWLQPAAGADTGLYICMLRNRSSCSKIAMRLKVLRPDEVAHGSDCQPPVAVAPTQVNIGLQEGRTLDCPDYQDAAKMADSELTVTWQHVRPKTVYSMSLNKLPTIFHPAEEQIYTVKQGNVKYDHGDRTEQSVLVIKDFQSQDLKREFNCSMKNERGSVTRRAQLQEEVSLPTVELGCGLGVTLVLMLLLFVVYHVFWLELLLLYTARGSAPTSATQGDKSKDLTSRFWKRLRVELPVRRVSRDGGGKDAALMRMMSQNSTNSQTGLITDTTKDPQKVLNAA</sequence>
<proteinExistence type="predicted"/>
<keyword evidence="2" id="KW-1185">Reference proteome</keyword>
<keyword evidence="1" id="KW-0675">Receptor</keyword>
<organism evidence="1 2">
    <name type="scientific">Nibea albiflora</name>
    <name type="common">Yellow drum</name>
    <name type="synonym">Corvina albiflora</name>
    <dbReference type="NCBI Taxonomy" id="240163"/>
    <lineage>
        <taxon>Eukaryota</taxon>
        <taxon>Metazoa</taxon>
        <taxon>Chordata</taxon>
        <taxon>Craniata</taxon>
        <taxon>Vertebrata</taxon>
        <taxon>Euteleostomi</taxon>
        <taxon>Actinopterygii</taxon>
        <taxon>Neopterygii</taxon>
        <taxon>Teleostei</taxon>
        <taxon>Neoteleostei</taxon>
        <taxon>Acanthomorphata</taxon>
        <taxon>Eupercaria</taxon>
        <taxon>Sciaenidae</taxon>
        <taxon>Nibea</taxon>
    </lineage>
</organism>
<reference evidence="1" key="1">
    <citation type="submission" date="2020-04" db="EMBL/GenBank/DDBJ databases">
        <title>A chromosome-scale assembly and high-density genetic map of the yellow drum (Nibea albiflora) genome.</title>
        <authorList>
            <person name="Xu D."/>
            <person name="Zhang W."/>
            <person name="Chen R."/>
            <person name="Tan P."/>
            <person name="Wang L."/>
            <person name="Song H."/>
            <person name="Tian L."/>
            <person name="Zhu Q."/>
            <person name="Wang B."/>
        </authorList>
    </citation>
    <scope>NUCLEOTIDE SEQUENCE</scope>
    <source>
        <strain evidence="1">ZJHYS-2018</strain>
    </source>
</reference>